<proteinExistence type="predicted"/>
<name>A0ABS8DTC6_9GAMM</name>
<protein>
    <submittedName>
        <fullName evidence="1">Uncharacterized protein</fullName>
    </submittedName>
</protein>
<organism evidence="1 2">
    <name type="scientific">Vreelandella malpeensis</name>
    <dbReference type="NCBI Taxonomy" id="1172368"/>
    <lineage>
        <taxon>Bacteria</taxon>
        <taxon>Pseudomonadati</taxon>
        <taxon>Pseudomonadota</taxon>
        <taxon>Gammaproteobacteria</taxon>
        <taxon>Oceanospirillales</taxon>
        <taxon>Halomonadaceae</taxon>
        <taxon>Vreelandella</taxon>
    </lineage>
</organism>
<keyword evidence="2" id="KW-1185">Reference proteome</keyword>
<evidence type="ECO:0000313" key="2">
    <source>
        <dbReference type="Proteomes" id="UP001319882"/>
    </source>
</evidence>
<reference evidence="1 2" key="1">
    <citation type="journal article" date="2021" name="Sci. Rep.">
        <title>Genome analysis of a halophilic bacterium Halomonas malpeensis YU-PRIM-29(T) reveals its exopolysaccharide and pigment producing capabilities.</title>
        <authorList>
            <person name="Athmika"/>
            <person name="Ghate S.D."/>
            <person name="Arun A.B."/>
            <person name="Rao S.S."/>
            <person name="Kumar S.T.A."/>
            <person name="Kandiyil M.K."/>
            <person name="Saptami K."/>
            <person name="Rekha P.D."/>
        </authorList>
    </citation>
    <scope>NUCLEOTIDE SEQUENCE [LARGE SCALE GENOMIC DNA]</scope>
    <source>
        <strain evidence="2">prim 29</strain>
    </source>
</reference>
<dbReference type="Proteomes" id="UP001319882">
    <property type="component" value="Unassembled WGS sequence"/>
</dbReference>
<accession>A0ABS8DTC6</accession>
<comment type="caution">
    <text evidence="1">The sequence shown here is derived from an EMBL/GenBank/DDBJ whole genome shotgun (WGS) entry which is preliminary data.</text>
</comment>
<dbReference type="RefSeq" id="WP_227390240.1">
    <property type="nucleotide sequence ID" value="NZ_JBHSCJ010000002.1"/>
</dbReference>
<dbReference type="EMBL" id="WHVL01000004">
    <property type="protein sequence ID" value="MCB8889569.1"/>
    <property type="molecule type" value="Genomic_DNA"/>
</dbReference>
<evidence type="ECO:0000313" key="1">
    <source>
        <dbReference type="EMBL" id="MCB8889569.1"/>
    </source>
</evidence>
<sequence length="73" mass="8029">MESSKPVEEIKSGMLLYLNSDIESIAEQSENSEILGFWNRTQAVAGAMMMQKLLSDGELKEIHARIAASVETA</sequence>
<gene>
    <name evidence="1" type="ORF">GEV37_10645</name>
</gene>